<name>A0A9P6DWM7_9AGAM</name>
<keyword evidence="4" id="KW-1185">Reference proteome</keyword>
<evidence type="ECO:0000256" key="1">
    <source>
        <dbReference type="SAM" id="MobiDB-lite"/>
    </source>
</evidence>
<keyword evidence="2" id="KW-0472">Membrane</keyword>
<evidence type="ECO:0000313" key="4">
    <source>
        <dbReference type="Proteomes" id="UP000886523"/>
    </source>
</evidence>
<organism evidence="3 4">
    <name type="scientific">Hydnum rufescens UP504</name>
    <dbReference type="NCBI Taxonomy" id="1448309"/>
    <lineage>
        <taxon>Eukaryota</taxon>
        <taxon>Fungi</taxon>
        <taxon>Dikarya</taxon>
        <taxon>Basidiomycota</taxon>
        <taxon>Agaricomycotina</taxon>
        <taxon>Agaricomycetes</taxon>
        <taxon>Cantharellales</taxon>
        <taxon>Hydnaceae</taxon>
        <taxon>Hydnum</taxon>
    </lineage>
</organism>
<dbReference type="Proteomes" id="UP000886523">
    <property type="component" value="Unassembled WGS sequence"/>
</dbReference>
<gene>
    <name evidence="3" type="ORF">BS47DRAFT_1393815</name>
</gene>
<sequence length="555" mass="61689">MPFPKFLPLRSKNGGKSRTDVPEELEAHVPLNQGLGPPDESDFPDDRGSPDQEFIPTTKALLESSRFRALVVGKSGIGKSSLINAAFGVDLSETSDRHAGKHDVAHEIRSPLNNHLILHDSEGFGFGDNSTLRTVQEFIKKRSSKSIPLHDRLHAIWLCAEIPHAGGRVFERGDEEFLRDHTHDVSQILAVEVPIIVVFTKYDLFVMTKMKELAGSFDLMDFGWDKTMYDEHIRNLSVSAAAQAIGPLCEAPLRAVVPGNRHPWTKVSSRPKYEQTIEDLIEVTLNSIRGPIAEAVRQNPVDNLATHPGDINVERLLFAVAQRGSAEATIKASIEVGRLSMSLEKCLRTVHYDIIAVWNFHDPEKASHLFRSTVSELDDPHREGSQGRKYRHFVEEANLVVTTAISAASVFPPSVPVVLPVAGTMILASWVLGSFDTAHNSLRCLMGYIIAITMMMRSLFAMIRFRRKTVPISRAMVNLVVLKYSKSSHKKHIHEQIRAYVAKTALAVFKRNIAIDEISRLIGVDKCHELDAIVIAAAESLGQSSDEDWITSDQL</sequence>
<evidence type="ECO:0000313" key="3">
    <source>
        <dbReference type="EMBL" id="KAF9512935.1"/>
    </source>
</evidence>
<feature type="transmembrane region" description="Helical" evidence="2">
    <location>
        <begin position="445"/>
        <end position="465"/>
    </location>
</feature>
<evidence type="ECO:0000256" key="2">
    <source>
        <dbReference type="SAM" id="Phobius"/>
    </source>
</evidence>
<feature type="compositionally biased region" description="Basic and acidic residues" evidence="1">
    <location>
        <begin position="17"/>
        <end position="27"/>
    </location>
</feature>
<dbReference type="EMBL" id="MU128980">
    <property type="protein sequence ID" value="KAF9512935.1"/>
    <property type="molecule type" value="Genomic_DNA"/>
</dbReference>
<dbReference type="Gene3D" id="3.40.50.300">
    <property type="entry name" value="P-loop containing nucleotide triphosphate hydrolases"/>
    <property type="match status" value="1"/>
</dbReference>
<dbReference type="OrthoDB" id="391988at2759"/>
<dbReference type="InterPro" id="IPR027417">
    <property type="entry name" value="P-loop_NTPase"/>
</dbReference>
<proteinExistence type="predicted"/>
<evidence type="ECO:0008006" key="5">
    <source>
        <dbReference type="Google" id="ProtNLM"/>
    </source>
</evidence>
<accession>A0A9P6DWM7</accession>
<keyword evidence="2" id="KW-0812">Transmembrane</keyword>
<dbReference type="SUPFAM" id="SSF52540">
    <property type="entry name" value="P-loop containing nucleoside triphosphate hydrolases"/>
    <property type="match status" value="1"/>
</dbReference>
<comment type="caution">
    <text evidence="3">The sequence shown here is derived from an EMBL/GenBank/DDBJ whole genome shotgun (WGS) entry which is preliminary data.</text>
</comment>
<feature type="region of interest" description="Disordered" evidence="1">
    <location>
        <begin position="1"/>
        <end position="52"/>
    </location>
</feature>
<keyword evidence="2" id="KW-1133">Transmembrane helix</keyword>
<dbReference type="AlphaFoldDB" id="A0A9P6DWM7"/>
<feature type="transmembrane region" description="Helical" evidence="2">
    <location>
        <begin position="415"/>
        <end position="433"/>
    </location>
</feature>
<reference evidence="3" key="1">
    <citation type="journal article" date="2020" name="Nat. Commun.">
        <title>Large-scale genome sequencing of mycorrhizal fungi provides insights into the early evolution of symbiotic traits.</title>
        <authorList>
            <person name="Miyauchi S."/>
            <person name="Kiss E."/>
            <person name="Kuo A."/>
            <person name="Drula E."/>
            <person name="Kohler A."/>
            <person name="Sanchez-Garcia M."/>
            <person name="Morin E."/>
            <person name="Andreopoulos B."/>
            <person name="Barry K.W."/>
            <person name="Bonito G."/>
            <person name="Buee M."/>
            <person name="Carver A."/>
            <person name="Chen C."/>
            <person name="Cichocki N."/>
            <person name="Clum A."/>
            <person name="Culley D."/>
            <person name="Crous P.W."/>
            <person name="Fauchery L."/>
            <person name="Girlanda M."/>
            <person name="Hayes R.D."/>
            <person name="Keri Z."/>
            <person name="LaButti K."/>
            <person name="Lipzen A."/>
            <person name="Lombard V."/>
            <person name="Magnuson J."/>
            <person name="Maillard F."/>
            <person name="Murat C."/>
            <person name="Nolan M."/>
            <person name="Ohm R.A."/>
            <person name="Pangilinan J."/>
            <person name="Pereira M.F."/>
            <person name="Perotto S."/>
            <person name="Peter M."/>
            <person name="Pfister S."/>
            <person name="Riley R."/>
            <person name="Sitrit Y."/>
            <person name="Stielow J.B."/>
            <person name="Szollosi G."/>
            <person name="Zifcakova L."/>
            <person name="Stursova M."/>
            <person name="Spatafora J.W."/>
            <person name="Tedersoo L."/>
            <person name="Vaario L.M."/>
            <person name="Yamada A."/>
            <person name="Yan M."/>
            <person name="Wang P."/>
            <person name="Xu J."/>
            <person name="Bruns T."/>
            <person name="Baldrian P."/>
            <person name="Vilgalys R."/>
            <person name="Dunand C."/>
            <person name="Henrissat B."/>
            <person name="Grigoriev I.V."/>
            <person name="Hibbett D."/>
            <person name="Nagy L.G."/>
            <person name="Martin F.M."/>
        </authorList>
    </citation>
    <scope>NUCLEOTIDE SEQUENCE</scope>
    <source>
        <strain evidence="3">UP504</strain>
    </source>
</reference>
<protein>
    <recommendedName>
        <fullName evidence="5">G domain-containing protein</fullName>
    </recommendedName>
</protein>